<evidence type="ECO:0000313" key="2">
    <source>
        <dbReference type="EMBL" id="STD84800.1"/>
    </source>
</evidence>
<keyword evidence="1" id="KW-0732">Signal</keyword>
<dbReference type="AlphaFoldDB" id="A0A376H5A3"/>
<dbReference type="Proteomes" id="UP000254807">
    <property type="component" value="Unassembled WGS sequence"/>
</dbReference>
<protein>
    <recommendedName>
        <fullName evidence="4">WxL domain-containing protein</fullName>
    </recommendedName>
</protein>
<keyword evidence="3" id="KW-1185">Reference proteome</keyword>
<evidence type="ECO:0008006" key="4">
    <source>
        <dbReference type="Google" id="ProtNLM"/>
    </source>
</evidence>
<name>A0A376H5A3_ENTGA</name>
<sequence length="184" mass="19111">MKKATALLSTATIVGILASSIPAFAEQVVDGRTGQTTGDVTVNGIIGEFDNTTPGPNPELTDDWINVTIPTTALFYTTASSNHEEIVSPTYTITNNSAVGVTTYVSGVDTPTGMSEIDLLEVNGIELFANGAPTVSETELFTLQGNQGSTTVGSFSFTGDASPSNAATELNPSFNLVLRFAPVI</sequence>
<dbReference type="EMBL" id="UFYW01000001">
    <property type="protein sequence ID" value="STD84800.1"/>
    <property type="molecule type" value="Genomic_DNA"/>
</dbReference>
<gene>
    <name evidence="2" type="ORF">NCTC12360_03347</name>
</gene>
<organism evidence="2 3">
    <name type="scientific">Enterococcus gallinarum</name>
    <dbReference type="NCBI Taxonomy" id="1353"/>
    <lineage>
        <taxon>Bacteria</taxon>
        <taxon>Bacillati</taxon>
        <taxon>Bacillota</taxon>
        <taxon>Bacilli</taxon>
        <taxon>Lactobacillales</taxon>
        <taxon>Enterococcaceae</taxon>
        <taxon>Enterococcus</taxon>
    </lineage>
</organism>
<feature type="signal peptide" evidence="1">
    <location>
        <begin position="1"/>
        <end position="25"/>
    </location>
</feature>
<dbReference type="OrthoDB" id="2194476at2"/>
<feature type="chain" id="PRO_5016796130" description="WxL domain-containing protein" evidence="1">
    <location>
        <begin position="26"/>
        <end position="184"/>
    </location>
</feature>
<evidence type="ECO:0000256" key="1">
    <source>
        <dbReference type="SAM" id="SignalP"/>
    </source>
</evidence>
<evidence type="ECO:0000313" key="3">
    <source>
        <dbReference type="Proteomes" id="UP000254807"/>
    </source>
</evidence>
<dbReference type="RefSeq" id="WP_060813801.1">
    <property type="nucleotide sequence ID" value="NZ_JAJGOJ010000001.1"/>
</dbReference>
<proteinExistence type="predicted"/>
<reference evidence="2 3" key="1">
    <citation type="submission" date="2018-06" db="EMBL/GenBank/DDBJ databases">
        <authorList>
            <consortium name="Pathogen Informatics"/>
            <person name="Doyle S."/>
        </authorList>
    </citation>
    <scope>NUCLEOTIDE SEQUENCE [LARGE SCALE GENOMIC DNA]</scope>
    <source>
        <strain evidence="2 3">NCTC12360</strain>
    </source>
</reference>
<accession>A0A376H5A3</accession>